<organism evidence="1 2">
    <name type="scientific">Corynebacterium bovis</name>
    <dbReference type="NCBI Taxonomy" id="36808"/>
    <lineage>
        <taxon>Bacteria</taxon>
        <taxon>Bacillati</taxon>
        <taxon>Actinomycetota</taxon>
        <taxon>Actinomycetes</taxon>
        <taxon>Mycobacteriales</taxon>
        <taxon>Corynebacteriaceae</taxon>
        <taxon>Corynebacterium</taxon>
    </lineage>
</organism>
<dbReference type="OrthoDB" id="4426143at2"/>
<dbReference type="GeneID" id="60808491"/>
<reference evidence="1 2" key="1">
    <citation type="submission" date="2018-01" db="EMBL/GenBank/DDBJ databases">
        <title>Twenty Corynebacterium bovis Genomes.</title>
        <authorList>
            <person name="Gulvik C.A."/>
        </authorList>
    </citation>
    <scope>NUCLEOTIDE SEQUENCE [LARGE SCALE GENOMIC DNA]</scope>
    <source>
        <strain evidence="1 2">F6900</strain>
    </source>
</reference>
<name>A0A3R8PIX0_9CORY</name>
<gene>
    <name evidence="1" type="ORF">CXF48_01735</name>
</gene>
<dbReference type="RefSeq" id="WP_010268502.1">
    <property type="nucleotide sequence ID" value="NZ_CP066067.1"/>
</dbReference>
<sequence length="226" mass="24694">MHFDARLRLRELTQAIYDIGDEIAAHLDNVAEAMTDWDPELVDDCLVELAEVVAEGRREVRPGLAELNGLRQAFVSGVRSGSLSNDWSAPVPGRHPGRTLSFRHPGAPAPAADRDDVGPVATTAAVRLRLRELNTGLTARVTELSGWVVGRTGDAMDTQSVLLPQVYSRAEAECRSIVDTWRRTVIAPHPALVREMRGEAPPRFLAERARVDAVVARVLRKRAAAG</sequence>
<evidence type="ECO:0000313" key="2">
    <source>
        <dbReference type="Proteomes" id="UP000276526"/>
    </source>
</evidence>
<dbReference type="Proteomes" id="UP000276526">
    <property type="component" value="Unassembled WGS sequence"/>
</dbReference>
<accession>A0A3R8PIX0</accession>
<dbReference type="EMBL" id="PQNK01000002">
    <property type="protein sequence ID" value="RRO87656.1"/>
    <property type="molecule type" value="Genomic_DNA"/>
</dbReference>
<protein>
    <submittedName>
        <fullName evidence="1">Uncharacterized protein</fullName>
    </submittedName>
</protein>
<evidence type="ECO:0000313" key="1">
    <source>
        <dbReference type="EMBL" id="RRO87656.1"/>
    </source>
</evidence>
<comment type="caution">
    <text evidence="1">The sequence shown here is derived from an EMBL/GenBank/DDBJ whole genome shotgun (WGS) entry which is preliminary data.</text>
</comment>
<dbReference type="AlphaFoldDB" id="A0A3R8PIX0"/>
<proteinExistence type="predicted"/>